<protein>
    <submittedName>
        <fullName evidence="2">Uncharacterized protein</fullName>
    </submittedName>
</protein>
<organism evidence="2 3">
    <name type="scientific">Sphagnum troendelagicum</name>
    <dbReference type="NCBI Taxonomy" id="128251"/>
    <lineage>
        <taxon>Eukaryota</taxon>
        <taxon>Viridiplantae</taxon>
        <taxon>Streptophyta</taxon>
        <taxon>Embryophyta</taxon>
        <taxon>Bryophyta</taxon>
        <taxon>Sphagnophytina</taxon>
        <taxon>Sphagnopsida</taxon>
        <taxon>Sphagnales</taxon>
        <taxon>Sphagnaceae</taxon>
        <taxon>Sphagnum</taxon>
    </lineage>
</organism>
<feature type="compositionally biased region" description="Polar residues" evidence="1">
    <location>
        <begin position="1"/>
        <end position="22"/>
    </location>
</feature>
<accession>A0ABP0UWP7</accession>
<proteinExistence type="predicted"/>
<gene>
    <name evidence="2" type="ORF">CSSPTR1EN2_LOCUS20977</name>
</gene>
<evidence type="ECO:0000313" key="2">
    <source>
        <dbReference type="EMBL" id="CAK9231877.1"/>
    </source>
</evidence>
<dbReference type="Proteomes" id="UP001497512">
    <property type="component" value="Chromosome 7"/>
</dbReference>
<evidence type="ECO:0000256" key="1">
    <source>
        <dbReference type="SAM" id="MobiDB-lite"/>
    </source>
</evidence>
<evidence type="ECO:0000313" key="3">
    <source>
        <dbReference type="Proteomes" id="UP001497512"/>
    </source>
</evidence>
<name>A0ABP0UWP7_9BRYO</name>
<dbReference type="EMBL" id="OZ019899">
    <property type="protein sequence ID" value="CAK9231877.1"/>
    <property type="molecule type" value="Genomic_DNA"/>
</dbReference>
<feature type="region of interest" description="Disordered" evidence="1">
    <location>
        <begin position="1"/>
        <end position="26"/>
    </location>
</feature>
<sequence>MATSSQDTSEASSDGASGNNKVSILAGETYDDRATLREDHGDVSDEQKIATCIPKEAREAASDPEEALLQAIRDQRSGEDLGSYLNSIFEKIGDGADEAKNAKDGELEELGVSPGLATRSGVRQGIGRSKRRLGD</sequence>
<reference evidence="2" key="1">
    <citation type="submission" date="2024-02" db="EMBL/GenBank/DDBJ databases">
        <authorList>
            <consortium name="ELIXIR-Norway"/>
            <consortium name="Elixir Norway"/>
        </authorList>
    </citation>
    <scope>NUCLEOTIDE SEQUENCE</scope>
</reference>
<keyword evidence="3" id="KW-1185">Reference proteome</keyword>